<keyword evidence="10" id="KW-1185">Reference proteome</keyword>
<evidence type="ECO:0000256" key="5">
    <source>
        <dbReference type="ARBA" id="ARBA00022692"/>
    </source>
</evidence>
<evidence type="ECO:0000256" key="4">
    <source>
        <dbReference type="ARBA" id="ARBA00022679"/>
    </source>
</evidence>
<dbReference type="EC" id="2.4.1.-" evidence="8"/>
<evidence type="ECO:0000256" key="8">
    <source>
        <dbReference type="RuleBase" id="RU366017"/>
    </source>
</evidence>
<dbReference type="Pfam" id="PF01697">
    <property type="entry name" value="Glyco_transf_92"/>
    <property type="match status" value="1"/>
</dbReference>
<dbReference type="GeneID" id="108620226"/>
<dbReference type="PANTHER" id="PTHR21461:SF83">
    <property type="entry name" value="GLYCOSYLTRANSFERASE FAMILY 92 PROTEIN"/>
    <property type="match status" value="1"/>
</dbReference>
<keyword evidence="7 8" id="KW-0472">Membrane</keyword>
<feature type="transmembrane region" description="Helical" evidence="8">
    <location>
        <begin position="12"/>
        <end position="29"/>
    </location>
</feature>
<dbReference type="RefSeq" id="XP_017872617.1">
    <property type="nucleotide sequence ID" value="XM_018017128.1"/>
</dbReference>
<feature type="region of interest" description="Disordered" evidence="9">
    <location>
        <begin position="231"/>
        <end position="255"/>
    </location>
</feature>
<evidence type="ECO:0000256" key="6">
    <source>
        <dbReference type="ARBA" id="ARBA00022989"/>
    </source>
</evidence>
<evidence type="ECO:0000313" key="10">
    <source>
        <dbReference type="Proteomes" id="UP000694904"/>
    </source>
</evidence>
<dbReference type="PANTHER" id="PTHR21461">
    <property type="entry name" value="GLYCOSYLTRANSFERASE FAMILY 92 PROTEIN"/>
    <property type="match status" value="1"/>
</dbReference>
<organism evidence="10 11">
    <name type="scientific">Drosophila arizonae</name>
    <name type="common">Fruit fly</name>
    <dbReference type="NCBI Taxonomy" id="7263"/>
    <lineage>
        <taxon>Eukaryota</taxon>
        <taxon>Metazoa</taxon>
        <taxon>Ecdysozoa</taxon>
        <taxon>Arthropoda</taxon>
        <taxon>Hexapoda</taxon>
        <taxon>Insecta</taxon>
        <taxon>Pterygota</taxon>
        <taxon>Neoptera</taxon>
        <taxon>Endopterygota</taxon>
        <taxon>Diptera</taxon>
        <taxon>Brachycera</taxon>
        <taxon>Muscomorpha</taxon>
        <taxon>Ephydroidea</taxon>
        <taxon>Drosophilidae</taxon>
        <taxon>Drosophila</taxon>
    </lineage>
</organism>
<evidence type="ECO:0000256" key="9">
    <source>
        <dbReference type="SAM" id="MobiDB-lite"/>
    </source>
</evidence>
<comment type="similarity">
    <text evidence="2 8">Belongs to the glycosyltransferase 92 family.</text>
</comment>
<evidence type="ECO:0000256" key="2">
    <source>
        <dbReference type="ARBA" id="ARBA00007647"/>
    </source>
</evidence>
<proteinExistence type="inferred from homology"/>
<keyword evidence="6 8" id="KW-1133">Transmembrane helix</keyword>
<evidence type="ECO:0000256" key="3">
    <source>
        <dbReference type="ARBA" id="ARBA00022676"/>
    </source>
</evidence>
<reference evidence="11" key="3">
    <citation type="submission" date="2025-08" db="UniProtKB">
        <authorList>
            <consortium name="RefSeq"/>
        </authorList>
    </citation>
    <scope>IDENTIFICATION</scope>
    <source>
        <tissue evidence="11">Whole organism</tissue>
    </source>
</reference>
<dbReference type="InterPro" id="IPR008166">
    <property type="entry name" value="Glyco_transf_92"/>
</dbReference>
<keyword evidence="3 8" id="KW-0328">Glycosyltransferase</keyword>
<accession>A0ABM1PZI1</accession>
<name>A0ABM1PZI1_DROAR</name>
<keyword evidence="4 8" id="KW-0808">Transferase</keyword>
<feature type="compositionally biased region" description="Low complexity" evidence="9">
    <location>
        <begin position="240"/>
        <end position="255"/>
    </location>
</feature>
<reference evidence="10" key="1">
    <citation type="journal article" date="1997" name="Nucleic Acids Res.">
        <title>tRNAscan-SE: a program for improved detection of transfer RNA genes in genomic sequence.</title>
        <authorList>
            <person name="Lowe T.M."/>
            <person name="Eddy S.R."/>
        </authorList>
    </citation>
    <scope>NUCLEOTIDE SEQUENCE [LARGE SCALE GENOMIC DNA]</scope>
</reference>
<gene>
    <name evidence="11" type="primary">LOC108620226</name>
</gene>
<protein>
    <recommendedName>
        <fullName evidence="8">Glycosyltransferase family 92 protein</fullName>
        <ecNumber evidence="8">2.4.1.-</ecNumber>
    </recommendedName>
</protein>
<reference evidence="10" key="2">
    <citation type="journal article" date="2016" name="G3 (Bethesda)">
        <title>Genome Evolution in Three Species of Cactophilic Drosophila.</title>
        <authorList>
            <person name="Sanchez-Flores A."/>
            <person name="Penazola F."/>
            <person name="Carpinteyro-Ponce J."/>
            <person name="Nazario-Yepiz N."/>
            <person name="Abreu-Goodger C."/>
            <person name="Machado C.A."/>
            <person name="Markow T.A."/>
        </authorList>
    </citation>
    <scope>NUCLEOTIDE SEQUENCE [LARGE SCALE GENOMIC DNA]</scope>
</reference>
<evidence type="ECO:0000256" key="7">
    <source>
        <dbReference type="ARBA" id="ARBA00023136"/>
    </source>
</evidence>
<keyword evidence="5 8" id="KW-0812">Transmembrane</keyword>
<dbReference type="Proteomes" id="UP000694904">
    <property type="component" value="Chromosome X"/>
</dbReference>
<comment type="subcellular location">
    <subcellularLocation>
        <location evidence="1">Membrane</location>
        <topology evidence="1">Single-pass membrane protein</topology>
    </subcellularLocation>
</comment>
<evidence type="ECO:0000313" key="11">
    <source>
        <dbReference type="RefSeq" id="XP_017872617.1"/>
    </source>
</evidence>
<sequence>MLAGHVRLLKILFVIISIKLFIVVVFFGYDNTNEVVRPQRFVIIDELLVDKSDEPSWADRLKLIRKEMPSFPLEEMHRRPAGIPKCGKVPNLLEIDFSNDYWQTFTNVNLTYHIFGAYYDNRETMSEAPLVRVLTMINHYGKRGEISYPETFCQIWFKGRVEPVVVNVTDHKLIWYWGGTSAYVFPTLLSCCLPKANDTDAAEAPEMVSLVTQPCNKPRNVMRVIYEPDDSSANATDAPQGRQQEQQQEQTNSTQLQRKPLRFMVCVKAMDFIYKDMSWRLIEWLELMRILGAGKVVFYDSQMHPNMTRVLNDYMQSSPGFVEVWPLSMARGEPHAVPHFQHYVMQENSLNRILNEMIPYNDCFYRNMYKYDYIGVFDIDEVIMPLGNVTNWSDLIDLAYKVPDYQRETWNCSEWASFCFRNVYFPAYPERPKVYKKLPSFYYMLQHVERVSEHCDRFSATKCLHSTRYVIGLHNHFPLFRAGKDECEPKSVPVEYAQLQHYREPDNKTRLLNPIIDDSIWRFQPLLQQRVYAQYERLGFLPSAEQVLNAQEQRIKDDELLLNKSISMG</sequence>
<evidence type="ECO:0000256" key="1">
    <source>
        <dbReference type="ARBA" id="ARBA00004167"/>
    </source>
</evidence>